<name>A0A397SFG9_9GLOM</name>
<dbReference type="EMBL" id="QKYT01000786">
    <property type="protein sequence ID" value="RIA81501.1"/>
    <property type="molecule type" value="Genomic_DNA"/>
</dbReference>
<dbReference type="OrthoDB" id="2306663at2759"/>
<dbReference type="AlphaFoldDB" id="A0A397SFG9"/>
<proteinExistence type="predicted"/>
<gene>
    <name evidence="1" type="ORF">C1645_836897</name>
</gene>
<organism evidence="1 2">
    <name type="scientific">Glomus cerebriforme</name>
    <dbReference type="NCBI Taxonomy" id="658196"/>
    <lineage>
        <taxon>Eukaryota</taxon>
        <taxon>Fungi</taxon>
        <taxon>Fungi incertae sedis</taxon>
        <taxon>Mucoromycota</taxon>
        <taxon>Glomeromycotina</taxon>
        <taxon>Glomeromycetes</taxon>
        <taxon>Glomerales</taxon>
        <taxon>Glomeraceae</taxon>
        <taxon>Glomus</taxon>
    </lineage>
</organism>
<keyword evidence="2" id="KW-1185">Reference proteome</keyword>
<evidence type="ECO:0000313" key="1">
    <source>
        <dbReference type="EMBL" id="RIA81501.1"/>
    </source>
</evidence>
<sequence length="235" mass="27463">MDENLFYDQQSFTMNYSQPVSTHFYNSSNMTTSESLDFSTAVKQPVTELLQDVTVDAAYQVATHIIQHQHISYLKFYHFLPNDKNFYYITCKMILQDSEDHGHYNHGFFFQHPNDPSTEYYVTCKFLPYHLIENILNNGMDFDVIDLKLSLHQKLNIEKSLKQKLFDLIYCNYCNGNANSTTQINSMADIQNYNSLSDDHIVQDADDIFYDVINPQQIVDSNNFTYQNNSETTLI</sequence>
<reference evidence="1 2" key="1">
    <citation type="submission" date="2018-06" db="EMBL/GenBank/DDBJ databases">
        <title>Comparative genomics reveals the genomic features of Rhizophagus irregularis, R. cerebriforme, R. diaphanum and Gigaspora rosea, and their symbiotic lifestyle signature.</title>
        <authorList>
            <person name="Morin E."/>
            <person name="San Clemente H."/>
            <person name="Chen E.C.H."/>
            <person name="De La Providencia I."/>
            <person name="Hainaut M."/>
            <person name="Kuo A."/>
            <person name="Kohler A."/>
            <person name="Murat C."/>
            <person name="Tang N."/>
            <person name="Roy S."/>
            <person name="Loubradou J."/>
            <person name="Henrissat B."/>
            <person name="Grigoriev I.V."/>
            <person name="Corradi N."/>
            <person name="Roux C."/>
            <person name="Martin F.M."/>
        </authorList>
    </citation>
    <scope>NUCLEOTIDE SEQUENCE [LARGE SCALE GENOMIC DNA]</scope>
    <source>
        <strain evidence="1 2">DAOM 227022</strain>
    </source>
</reference>
<evidence type="ECO:0000313" key="2">
    <source>
        <dbReference type="Proteomes" id="UP000265703"/>
    </source>
</evidence>
<comment type="caution">
    <text evidence="1">The sequence shown here is derived from an EMBL/GenBank/DDBJ whole genome shotgun (WGS) entry which is preliminary data.</text>
</comment>
<dbReference type="Proteomes" id="UP000265703">
    <property type="component" value="Unassembled WGS sequence"/>
</dbReference>
<accession>A0A397SFG9</accession>
<protein>
    <submittedName>
        <fullName evidence="1">Uncharacterized protein</fullName>
    </submittedName>
</protein>